<evidence type="ECO:0000313" key="2">
    <source>
        <dbReference type="Proteomes" id="UP000652761"/>
    </source>
</evidence>
<organism evidence="1 2">
    <name type="scientific">Colocasia esculenta</name>
    <name type="common">Wild taro</name>
    <name type="synonym">Arum esculentum</name>
    <dbReference type="NCBI Taxonomy" id="4460"/>
    <lineage>
        <taxon>Eukaryota</taxon>
        <taxon>Viridiplantae</taxon>
        <taxon>Streptophyta</taxon>
        <taxon>Embryophyta</taxon>
        <taxon>Tracheophyta</taxon>
        <taxon>Spermatophyta</taxon>
        <taxon>Magnoliopsida</taxon>
        <taxon>Liliopsida</taxon>
        <taxon>Araceae</taxon>
        <taxon>Aroideae</taxon>
        <taxon>Colocasieae</taxon>
        <taxon>Colocasia</taxon>
    </lineage>
</organism>
<dbReference type="AlphaFoldDB" id="A0A843V300"/>
<comment type="caution">
    <text evidence="1">The sequence shown here is derived from an EMBL/GenBank/DDBJ whole genome shotgun (WGS) entry which is preliminary data.</text>
</comment>
<sequence length="347" mass="37773">MLGACVMRLWSHEVAPMFRELFCLGGCVLRCCFRIVFDSAGSAGVVFDLTLVVGRGVTLFPCFIVLYSRSSLPDGRGGGLFAMRCQRCELRLYHELRVAFLQVLGLFEFIAFLTGLNSNPSRSSDLWVAARPSGSLAGVREVRKGLSTDGYRQNSGLLDCVYLSTATRGLSTATHSPSYLGSAWSGCELQQSVAAVAGCACYERGCWFARVAVGFVFGLRICVGVSRRLKEPTCGVAFTGAGLWSAEPVEVSRLHWWDFVCSRGRVVCFASRTLRALPVGGLFADVLGCLALPNSDVLPGFASAHCACGVFGLVFLWLHSCCVSLSDHEDDLGEIEWCRWTLSYVSW</sequence>
<dbReference type="Proteomes" id="UP000652761">
    <property type="component" value="Unassembled WGS sequence"/>
</dbReference>
<gene>
    <name evidence="1" type="ORF">Taro_020752</name>
</gene>
<protein>
    <submittedName>
        <fullName evidence="1">Uncharacterized protein</fullName>
    </submittedName>
</protein>
<accession>A0A843V300</accession>
<proteinExistence type="predicted"/>
<reference evidence="1" key="1">
    <citation type="submission" date="2017-07" db="EMBL/GenBank/DDBJ databases">
        <title>Taro Niue Genome Assembly and Annotation.</title>
        <authorList>
            <person name="Atibalentja N."/>
            <person name="Keating K."/>
            <person name="Fields C.J."/>
        </authorList>
    </citation>
    <scope>NUCLEOTIDE SEQUENCE</scope>
    <source>
        <strain evidence="1">Niue_2</strain>
        <tissue evidence="1">Leaf</tissue>
    </source>
</reference>
<keyword evidence="2" id="KW-1185">Reference proteome</keyword>
<name>A0A843V300_COLES</name>
<dbReference type="EMBL" id="NMUH01001038">
    <property type="protein sequence ID" value="MQL88190.1"/>
    <property type="molecule type" value="Genomic_DNA"/>
</dbReference>
<evidence type="ECO:0000313" key="1">
    <source>
        <dbReference type="EMBL" id="MQL88190.1"/>
    </source>
</evidence>